<keyword evidence="2" id="KW-0560">Oxidoreductase</keyword>
<dbReference type="RefSeq" id="WP_344241218.1">
    <property type="nucleotide sequence ID" value="NZ_BAAAHH010000010.1"/>
</dbReference>
<dbReference type="EMBL" id="BAAAHH010000010">
    <property type="protein sequence ID" value="GAA0951296.1"/>
    <property type="molecule type" value="Genomic_DNA"/>
</dbReference>
<accession>A0ABP4BKV6</accession>
<protein>
    <recommendedName>
        <fullName evidence="3">Flavin reductase like domain-containing protein</fullName>
    </recommendedName>
</protein>
<dbReference type="SUPFAM" id="SSF50475">
    <property type="entry name" value="FMN-binding split barrel"/>
    <property type="match status" value="1"/>
</dbReference>
<dbReference type="Proteomes" id="UP001500665">
    <property type="component" value="Unassembled WGS sequence"/>
</dbReference>
<dbReference type="Pfam" id="PF01613">
    <property type="entry name" value="Flavin_Reduct"/>
    <property type="match status" value="1"/>
</dbReference>
<evidence type="ECO:0000313" key="5">
    <source>
        <dbReference type="Proteomes" id="UP001500665"/>
    </source>
</evidence>
<dbReference type="SMART" id="SM00903">
    <property type="entry name" value="Flavin_Reduct"/>
    <property type="match status" value="1"/>
</dbReference>
<dbReference type="InterPro" id="IPR012349">
    <property type="entry name" value="Split_barrel_FMN-bd"/>
</dbReference>
<organism evidence="4 5">
    <name type="scientific">Actinocorallia libanotica</name>
    <dbReference type="NCBI Taxonomy" id="46162"/>
    <lineage>
        <taxon>Bacteria</taxon>
        <taxon>Bacillati</taxon>
        <taxon>Actinomycetota</taxon>
        <taxon>Actinomycetes</taxon>
        <taxon>Streptosporangiales</taxon>
        <taxon>Thermomonosporaceae</taxon>
        <taxon>Actinocorallia</taxon>
    </lineage>
</organism>
<feature type="domain" description="Flavin reductase like" evidence="3">
    <location>
        <begin position="20"/>
        <end position="164"/>
    </location>
</feature>
<gene>
    <name evidence="4" type="ORF">GCM10009550_30820</name>
</gene>
<evidence type="ECO:0000313" key="4">
    <source>
        <dbReference type="EMBL" id="GAA0951296.1"/>
    </source>
</evidence>
<dbReference type="InterPro" id="IPR050268">
    <property type="entry name" value="NADH-dep_flavin_reductase"/>
</dbReference>
<sequence length="171" mass="18032">MPLTVQGAGTVESSRFRQVLGRYPTGVVVVTALDETGTAIGMVVGSFTSVSLDPPLVAFLPDKGSSSWRALRASGDRFCVNVLSADQEDVCRAVATRKTDKFHDIGWRPSPAGNPVIDGAAAWIDCVTEQVHDAGDHHIVVGRVLVLDAGDGDPLLFYRGGYGSFAPHPAA</sequence>
<proteinExistence type="inferred from homology"/>
<evidence type="ECO:0000256" key="2">
    <source>
        <dbReference type="ARBA" id="ARBA00023002"/>
    </source>
</evidence>
<keyword evidence="5" id="KW-1185">Reference proteome</keyword>
<evidence type="ECO:0000259" key="3">
    <source>
        <dbReference type="SMART" id="SM00903"/>
    </source>
</evidence>
<dbReference type="InterPro" id="IPR002563">
    <property type="entry name" value="Flavin_Rdtase-like_dom"/>
</dbReference>
<comment type="caution">
    <text evidence="4">The sequence shown here is derived from an EMBL/GenBank/DDBJ whole genome shotgun (WGS) entry which is preliminary data.</text>
</comment>
<dbReference type="PANTHER" id="PTHR30466">
    <property type="entry name" value="FLAVIN REDUCTASE"/>
    <property type="match status" value="1"/>
</dbReference>
<reference evidence="5" key="1">
    <citation type="journal article" date="2019" name="Int. J. Syst. Evol. Microbiol.">
        <title>The Global Catalogue of Microorganisms (GCM) 10K type strain sequencing project: providing services to taxonomists for standard genome sequencing and annotation.</title>
        <authorList>
            <consortium name="The Broad Institute Genomics Platform"/>
            <consortium name="The Broad Institute Genome Sequencing Center for Infectious Disease"/>
            <person name="Wu L."/>
            <person name="Ma J."/>
        </authorList>
    </citation>
    <scope>NUCLEOTIDE SEQUENCE [LARGE SCALE GENOMIC DNA]</scope>
    <source>
        <strain evidence="5">JCM 10696</strain>
    </source>
</reference>
<dbReference type="PANTHER" id="PTHR30466:SF11">
    <property type="entry name" value="FLAVIN-DEPENDENT MONOOXYGENASE, REDUCTASE SUBUNIT HSAB"/>
    <property type="match status" value="1"/>
</dbReference>
<dbReference type="Gene3D" id="2.30.110.10">
    <property type="entry name" value="Electron Transport, Fmn-binding Protein, Chain A"/>
    <property type="match status" value="1"/>
</dbReference>
<evidence type="ECO:0000256" key="1">
    <source>
        <dbReference type="ARBA" id="ARBA00008898"/>
    </source>
</evidence>
<name>A0ABP4BKV6_9ACTN</name>
<comment type="similarity">
    <text evidence="1">Belongs to the non-flavoprotein flavin reductase family.</text>
</comment>